<name>A0A6A0BC08_9LACT</name>
<feature type="transmembrane region" description="Helical" evidence="7">
    <location>
        <begin position="121"/>
        <end position="143"/>
    </location>
</feature>
<dbReference type="PANTHER" id="PTHR34184:SF4">
    <property type="entry name" value="UPF0718 PROTEIN YCGR"/>
    <property type="match status" value="1"/>
</dbReference>
<evidence type="ECO:0000256" key="7">
    <source>
        <dbReference type="SAM" id="Phobius"/>
    </source>
</evidence>
<gene>
    <name evidence="8" type="ORF">Hs30E_09270</name>
</gene>
<keyword evidence="6 7" id="KW-0472">Membrane</keyword>
<dbReference type="GO" id="GO:0005886">
    <property type="term" value="C:plasma membrane"/>
    <property type="evidence" value="ECO:0007669"/>
    <property type="project" value="UniProtKB-SubCell"/>
</dbReference>
<keyword evidence="9" id="KW-1185">Reference proteome</keyword>
<dbReference type="InterPro" id="IPR005524">
    <property type="entry name" value="DUF318"/>
</dbReference>
<sequence>MFSNLPDSALQCGAIFMSIIIEALPFVLLGSLLSGFLEIFLSPEFMARILPKRKFLRIFFGIFIGFFFPSCECGIVPIVNRFLEKKMPSYTAIPFLVTAPIINPIVLFATFIAFGNSFKFALLRAIGAIFVGTILGILLGFVIDADIVKGKTVSHAQSHDLPIKVTGKIWASLTHAVDEFFDTGRYLIFGSIAASLLQVYVPTGIITQIGHRKLTAILLMMLLAFVLSLCSEADAFIAGSLISIFGTAPIVAFLLFGPMVDIKNLLMMKRFFKTRFILQFVGITALSILIFSWVV</sequence>
<evidence type="ECO:0000256" key="3">
    <source>
        <dbReference type="ARBA" id="ARBA00022475"/>
    </source>
</evidence>
<evidence type="ECO:0000256" key="6">
    <source>
        <dbReference type="ARBA" id="ARBA00023136"/>
    </source>
</evidence>
<dbReference type="Proteomes" id="UP000480303">
    <property type="component" value="Unassembled WGS sequence"/>
</dbReference>
<proteinExistence type="inferred from homology"/>
<feature type="transmembrane region" description="Helical" evidence="7">
    <location>
        <begin position="91"/>
        <end position="114"/>
    </location>
</feature>
<keyword evidence="5 7" id="KW-1133">Transmembrane helix</keyword>
<comment type="similarity">
    <text evidence="2">Belongs to the UPF0718 family.</text>
</comment>
<organism evidence="8 9">
    <name type="scientific">Pseudolactococcus hodotermopsidis</name>
    <dbReference type="NCBI Taxonomy" id="2709157"/>
    <lineage>
        <taxon>Bacteria</taxon>
        <taxon>Bacillati</taxon>
        <taxon>Bacillota</taxon>
        <taxon>Bacilli</taxon>
        <taxon>Lactobacillales</taxon>
        <taxon>Streptococcaceae</taxon>
        <taxon>Pseudolactococcus</taxon>
    </lineage>
</organism>
<evidence type="ECO:0000256" key="2">
    <source>
        <dbReference type="ARBA" id="ARBA00006386"/>
    </source>
</evidence>
<feature type="transmembrane region" description="Helical" evidence="7">
    <location>
        <begin position="15"/>
        <end position="37"/>
    </location>
</feature>
<feature type="transmembrane region" description="Helical" evidence="7">
    <location>
        <begin position="213"/>
        <end position="229"/>
    </location>
</feature>
<evidence type="ECO:0000256" key="1">
    <source>
        <dbReference type="ARBA" id="ARBA00004651"/>
    </source>
</evidence>
<keyword evidence="3" id="KW-1003">Cell membrane</keyword>
<keyword evidence="4 7" id="KW-0812">Transmembrane</keyword>
<feature type="transmembrane region" description="Helical" evidence="7">
    <location>
        <begin position="276"/>
        <end position="294"/>
    </location>
</feature>
<reference evidence="8 9" key="1">
    <citation type="submission" date="2020-02" db="EMBL/GenBank/DDBJ databases">
        <title>Draft genome sequence of Lactococcus sp. Hs30E4-3.</title>
        <authorList>
            <person name="Noda S."/>
            <person name="Yuki M."/>
            <person name="Ohkuma M."/>
        </authorList>
    </citation>
    <scope>NUCLEOTIDE SEQUENCE [LARGE SCALE GENOMIC DNA]</scope>
    <source>
        <strain evidence="8 9">Hs30E4-3</strain>
    </source>
</reference>
<comment type="subcellular location">
    <subcellularLocation>
        <location evidence="1">Cell membrane</location>
        <topology evidence="1">Multi-pass membrane protein</topology>
    </subcellularLocation>
</comment>
<accession>A0A6A0BC08</accession>
<dbReference type="Pfam" id="PF03773">
    <property type="entry name" value="ArsP_1"/>
    <property type="match status" value="1"/>
</dbReference>
<evidence type="ECO:0000313" key="8">
    <source>
        <dbReference type="EMBL" id="GFH42376.1"/>
    </source>
</evidence>
<dbReference type="PANTHER" id="PTHR34184">
    <property type="entry name" value="UPF0718 PROTEIN YCGR"/>
    <property type="match status" value="1"/>
</dbReference>
<dbReference type="EMBL" id="BLLI01000021">
    <property type="protein sequence ID" value="GFH42376.1"/>
    <property type="molecule type" value="Genomic_DNA"/>
</dbReference>
<protein>
    <submittedName>
        <fullName evidence="8">Putative two-component membrane permease complex subunit</fullName>
    </submittedName>
</protein>
<feature type="transmembrane region" description="Helical" evidence="7">
    <location>
        <begin position="235"/>
        <end position="256"/>
    </location>
</feature>
<dbReference type="AlphaFoldDB" id="A0A6A0BC08"/>
<dbReference type="InterPro" id="IPR052923">
    <property type="entry name" value="UPF0718"/>
</dbReference>
<evidence type="ECO:0000256" key="5">
    <source>
        <dbReference type="ARBA" id="ARBA00022989"/>
    </source>
</evidence>
<feature type="transmembrane region" description="Helical" evidence="7">
    <location>
        <begin position="183"/>
        <end position="201"/>
    </location>
</feature>
<dbReference type="RefSeq" id="WP_172208383.1">
    <property type="nucleotide sequence ID" value="NZ_BLLI01000021.1"/>
</dbReference>
<feature type="transmembrane region" description="Helical" evidence="7">
    <location>
        <begin position="58"/>
        <end position="79"/>
    </location>
</feature>
<evidence type="ECO:0000313" key="9">
    <source>
        <dbReference type="Proteomes" id="UP000480303"/>
    </source>
</evidence>
<evidence type="ECO:0000256" key="4">
    <source>
        <dbReference type="ARBA" id="ARBA00022692"/>
    </source>
</evidence>
<comment type="caution">
    <text evidence="8">The sequence shown here is derived from an EMBL/GenBank/DDBJ whole genome shotgun (WGS) entry which is preliminary data.</text>
</comment>